<proteinExistence type="predicted"/>
<accession>A0A8J7GW46</accession>
<dbReference type="Proteomes" id="UP000622552">
    <property type="component" value="Unassembled WGS sequence"/>
</dbReference>
<gene>
    <name evidence="1" type="ORF">IW245_006824</name>
</gene>
<dbReference type="RefSeq" id="WP_197007156.1">
    <property type="nucleotide sequence ID" value="NZ_BONS01000005.1"/>
</dbReference>
<dbReference type="AlphaFoldDB" id="A0A8J7GW46"/>
<organism evidence="1 2">
    <name type="scientific">Longispora fulva</name>
    <dbReference type="NCBI Taxonomy" id="619741"/>
    <lineage>
        <taxon>Bacteria</taxon>
        <taxon>Bacillati</taxon>
        <taxon>Actinomycetota</taxon>
        <taxon>Actinomycetes</taxon>
        <taxon>Micromonosporales</taxon>
        <taxon>Micromonosporaceae</taxon>
        <taxon>Longispora</taxon>
    </lineage>
</organism>
<dbReference type="EMBL" id="JADOUF010000001">
    <property type="protein sequence ID" value="MBG6140630.1"/>
    <property type="molecule type" value="Genomic_DNA"/>
</dbReference>
<evidence type="ECO:0000313" key="1">
    <source>
        <dbReference type="EMBL" id="MBG6140630.1"/>
    </source>
</evidence>
<evidence type="ECO:0000313" key="2">
    <source>
        <dbReference type="Proteomes" id="UP000622552"/>
    </source>
</evidence>
<reference evidence="1" key="1">
    <citation type="submission" date="2020-11" db="EMBL/GenBank/DDBJ databases">
        <title>Sequencing the genomes of 1000 actinobacteria strains.</title>
        <authorList>
            <person name="Klenk H.-P."/>
        </authorList>
    </citation>
    <scope>NUCLEOTIDE SEQUENCE</scope>
    <source>
        <strain evidence="1">DSM 45356</strain>
    </source>
</reference>
<protein>
    <submittedName>
        <fullName evidence="1">Uncharacterized protein</fullName>
    </submittedName>
</protein>
<sequence length="300" mass="33824">MILNLWEHVYGQPIGELEDDIACCRLYFDPVARGHKLRERLAQLEPVPHELQSAAARLGDPLVVDAGGGRFLVGIEARLLLELLNVYTDGQGRFLAPIEAIHDFDRAALNVYRTWTRHRLDQTLALKDGRGDEVMQATSVGIVLALLVNRSNTPERAIGRLRRVDEVIHLAAAAFADKISTSRRRSEDEQRLKGGYWLTEARRRLADRLIVTDSSRSITSLVYVPVRHIHDVVEYLGRDLARRASISPSAIEIGFDNLVDAFRSRSALLASEGMAFERPADTVRLKTLLVEQFEKERARQ</sequence>
<name>A0A8J7GW46_9ACTN</name>
<comment type="caution">
    <text evidence="1">The sequence shown here is derived from an EMBL/GenBank/DDBJ whole genome shotgun (WGS) entry which is preliminary data.</text>
</comment>
<keyword evidence="2" id="KW-1185">Reference proteome</keyword>